<dbReference type="STRING" id="197479.BFW38_03030"/>
<keyword evidence="1" id="KW-1003">Cell membrane</keyword>
<evidence type="ECO:0000313" key="8">
    <source>
        <dbReference type="Proteomes" id="UP000094291"/>
    </source>
</evidence>
<dbReference type="InterPro" id="IPR052363">
    <property type="entry name" value="LPS_export_LptC"/>
</dbReference>
<evidence type="ECO:0000256" key="5">
    <source>
        <dbReference type="ARBA" id="ARBA00023136"/>
    </source>
</evidence>
<dbReference type="PANTHER" id="PTHR37481:SF1">
    <property type="entry name" value="LIPOPOLYSACCHARIDE EXPORT SYSTEM PROTEIN LPTC"/>
    <property type="match status" value="1"/>
</dbReference>
<dbReference type="InterPro" id="IPR026265">
    <property type="entry name" value="LptC"/>
</dbReference>
<protein>
    <submittedName>
        <fullName evidence="7">LPS export ABC transporter periplasmic protein LptC</fullName>
    </submittedName>
</protein>
<dbReference type="Pfam" id="PF06835">
    <property type="entry name" value="LptC"/>
    <property type="match status" value="1"/>
</dbReference>
<dbReference type="PANTHER" id="PTHR37481">
    <property type="entry name" value="LIPOPOLYSACCHARIDE EXPORT SYSTEM PROTEIN LPTC"/>
    <property type="match status" value="1"/>
</dbReference>
<name>A0A1E2V6Q8_9GAMM</name>
<keyword evidence="2" id="KW-0997">Cell inner membrane</keyword>
<evidence type="ECO:0000256" key="6">
    <source>
        <dbReference type="SAM" id="SignalP"/>
    </source>
</evidence>
<feature type="signal peptide" evidence="6">
    <location>
        <begin position="1"/>
        <end position="28"/>
    </location>
</feature>
<dbReference type="GO" id="GO:0005886">
    <property type="term" value="C:plasma membrane"/>
    <property type="evidence" value="ECO:0007669"/>
    <property type="project" value="InterPro"/>
</dbReference>
<dbReference type="AlphaFoldDB" id="A0A1E2V6Q8"/>
<dbReference type="Gene3D" id="2.60.450.10">
    <property type="entry name" value="Lipopolysaccharide (LPS) transport protein A like domain"/>
    <property type="match status" value="1"/>
</dbReference>
<proteinExistence type="predicted"/>
<keyword evidence="8" id="KW-1185">Reference proteome</keyword>
<dbReference type="GO" id="GO:0030288">
    <property type="term" value="C:outer membrane-bounded periplasmic space"/>
    <property type="evidence" value="ECO:0007669"/>
    <property type="project" value="TreeGrafter"/>
</dbReference>
<dbReference type="Proteomes" id="UP000094291">
    <property type="component" value="Unassembled WGS sequence"/>
</dbReference>
<keyword evidence="4" id="KW-1133">Transmembrane helix</keyword>
<dbReference type="GO" id="GO:0017089">
    <property type="term" value="F:glycolipid transfer activity"/>
    <property type="evidence" value="ECO:0007669"/>
    <property type="project" value="TreeGrafter"/>
</dbReference>
<evidence type="ECO:0000313" key="7">
    <source>
        <dbReference type="EMBL" id="ODC02671.1"/>
    </source>
</evidence>
<evidence type="ECO:0000256" key="1">
    <source>
        <dbReference type="ARBA" id="ARBA00022475"/>
    </source>
</evidence>
<keyword evidence="5" id="KW-0472">Membrane</keyword>
<feature type="chain" id="PRO_5009119603" evidence="6">
    <location>
        <begin position="29"/>
        <end position="198"/>
    </location>
</feature>
<evidence type="ECO:0000256" key="4">
    <source>
        <dbReference type="ARBA" id="ARBA00022989"/>
    </source>
</evidence>
<dbReference type="InterPro" id="IPR010664">
    <property type="entry name" value="LipoPS_assembly_LptC-rel"/>
</dbReference>
<dbReference type="OrthoDB" id="6118108at2"/>
<reference evidence="7 8" key="1">
    <citation type="submission" date="2016-08" db="EMBL/GenBank/DDBJ databases">
        <authorList>
            <person name="Seilhamer J.J."/>
        </authorList>
    </citation>
    <scope>NUCLEOTIDE SEQUENCE [LARGE SCALE GENOMIC DNA]</scope>
    <source>
        <strain evidence="7 8">PH27A</strain>
    </source>
</reference>
<evidence type="ECO:0000256" key="2">
    <source>
        <dbReference type="ARBA" id="ARBA00022519"/>
    </source>
</evidence>
<keyword evidence="6" id="KW-0732">Signal</keyword>
<accession>A0A1E2V6Q8</accession>
<organism evidence="7 8">
    <name type="scientific">Terasakiispira papahanaumokuakeensis</name>
    <dbReference type="NCBI Taxonomy" id="197479"/>
    <lineage>
        <taxon>Bacteria</taxon>
        <taxon>Pseudomonadati</taxon>
        <taxon>Pseudomonadota</taxon>
        <taxon>Gammaproteobacteria</taxon>
        <taxon>Oceanospirillales</taxon>
        <taxon>Terasakiispira</taxon>
    </lineage>
</organism>
<dbReference type="EMBL" id="MDTQ01000001">
    <property type="protein sequence ID" value="ODC02671.1"/>
    <property type="molecule type" value="Genomic_DNA"/>
</dbReference>
<sequence length="198" mass="21947">MNFWKKRKFRKGMALTGLVILGLALYEAQETRHTAPELPLPQVAGEPDYYLEGATLKHYTTLGQLQQTVTTPKLAHYPEQDLTTLLTPKVFGQNAAGQQWDARANSGTLRQSDTQLQLNQDIVLTLKAPDNRPPLTLTTTTLSVDLPHAQAQTEDPIQITQGEDITRALGLNVDLQQGILILPNQVEGHYESIRSPNS</sequence>
<dbReference type="GO" id="GO:0015221">
    <property type="term" value="F:lipopolysaccharide transmembrane transporter activity"/>
    <property type="evidence" value="ECO:0007669"/>
    <property type="project" value="InterPro"/>
</dbReference>
<comment type="caution">
    <text evidence="7">The sequence shown here is derived from an EMBL/GenBank/DDBJ whole genome shotgun (WGS) entry which is preliminary data.</text>
</comment>
<evidence type="ECO:0000256" key="3">
    <source>
        <dbReference type="ARBA" id="ARBA00022692"/>
    </source>
</evidence>
<dbReference type="NCBIfam" id="TIGR04409">
    <property type="entry name" value="LptC_YrbK"/>
    <property type="match status" value="1"/>
</dbReference>
<gene>
    <name evidence="7" type="ORF">BFW38_03030</name>
</gene>
<keyword evidence="3" id="KW-0812">Transmembrane</keyword>